<sequence>MYVSGSGGYVCVVEPVCLSSDQARFSCRSPGDREYAGLRNLPSSASSIEFEPRELWRVYRARVNGSSWANSTARGSRRRQEALATSPKWRPGPPTPSPDRSLLTANPTLPP</sequence>
<dbReference type="AlphaFoldDB" id="A0A0M8ZXE0"/>
<evidence type="ECO:0000256" key="1">
    <source>
        <dbReference type="SAM" id="MobiDB-lite"/>
    </source>
</evidence>
<proteinExistence type="predicted"/>
<reference evidence="2 3" key="1">
    <citation type="submission" date="2015-07" db="EMBL/GenBank/DDBJ databases">
        <title>The genome of Melipona quadrifasciata.</title>
        <authorList>
            <person name="Pan H."/>
            <person name="Kapheim K."/>
        </authorList>
    </citation>
    <scope>NUCLEOTIDE SEQUENCE [LARGE SCALE GENOMIC DNA]</scope>
    <source>
        <strain evidence="2">0111107301</strain>
        <tissue evidence="2">Whole body</tissue>
    </source>
</reference>
<evidence type="ECO:0000313" key="3">
    <source>
        <dbReference type="Proteomes" id="UP000053105"/>
    </source>
</evidence>
<name>A0A0M8ZXE0_9HYME</name>
<feature type="region of interest" description="Disordered" evidence="1">
    <location>
        <begin position="68"/>
        <end position="111"/>
    </location>
</feature>
<dbReference type="EMBL" id="KQ435826">
    <property type="protein sequence ID" value="KOX72016.1"/>
    <property type="molecule type" value="Genomic_DNA"/>
</dbReference>
<dbReference type="Proteomes" id="UP000053105">
    <property type="component" value="Unassembled WGS sequence"/>
</dbReference>
<evidence type="ECO:0000313" key="2">
    <source>
        <dbReference type="EMBL" id="KOX72016.1"/>
    </source>
</evidence>
<accession>A0A0M8ZXE0</accession>
<organism evidence="2 3">
    <name type="scientific">Melipona quadrifasciata</name>
    <dbReference type="NCBI Taxonomy" id="166423"/>
    <lineage>
        <taxon>Eukaryota</taxon>
        <taxon>Metazoa</taxon>
        <taxon>Ecdysozoa</taxon>
        <taxon>Arthropoda</taxon>
        <taxon>Hexapoda</taxon>
        <taxon>Insecta</taxon>
        <taxon>Pterygota</taxon>
        <taxon>Neoptera</taxon>
        <taxon>Endopterygota</taxon>
        <taxon>Hymenoptera</taxon>
        <taxon>Apocrita</taxon>
        <taxon>Aculeata</taxon>
        <taxon>Apoidea</taxon>
        <taxon>Anthophila</taxon>
        <taxon>Apidae</taxon>
        <taxon>Melipona</taxon>
    </lineage>
</organism>
<protein>
    <submittedName>
        <fullName evidence="2">Uncharacterized protein</fullName>
    </submittedName>
</protein>
<keyword evidence="3" id="KW-1185">Reference proteome</keyword>
<gene>
    <name evidence="2" type="ORF">WN51_03164</name>
</gene>